<reference evidence="3" key="1">
    <citation type="submission" date="2021-01" db="EMBL/GenBank/DDBJ databases">
        <authorList>
            <person name="Corre E."/>
            <person name="Pelletier E."/>
            <person name="Niang G."/>
            <person name="Scheremetjew M."/>
            <person name="Finn R."/>
            <person name="Kale V."/>
            <person name="Holt S."/>
            <person name="Cochrane G."/>
            <person name="Meng A."/>
            <person name="Brown T."/>
            <person name="Cohen L."/>
        </authorList>
    </citation>
    <scope>NUCLEOTIDE SEQUENCE</scope>
    <source>
        <strain evidence="3">GSBS06</strain>
    </source>
</reference>
<dbReference type="SUPFAM" id="SSF56801">
    <property type="entry name" value="Acetyl-CoA synthetase-like"/>
    <property type="match status" value="1"/>
</dbReference>
<keyword evidence="1" id="KW-0812">Transmembrane</keyword>
<dbReference type="EMBL" id="HBIN01010160">
    <property type="protein sequence ID" value="CAE0437331.1"/>
    <property type="molecule type" value="Transcribed_RNA"/>
</dbReference>
<evidence type="ECO:0000313" key="2">
    <source>
        <dbReference type="EMBL" id="CAE0437331.1"/>
    </source>
</evidence>
<evidence type="ECO:0000313" key="3">
    <source>
        <dbReference type="EMBL" id="CAE0437332.1"/>
    </source>
</evidence>
<proteinExistence type="predicted"/>
<dbReference type="EMBL" id="HBIN01010161">
    <property type="protein sequence ID" value="CAE0437332.1"/>
    <property type="molecule type" value="Transcribed_RNA"/>
</dbReference>
<dbReference type="Gene3D" id="3.40.50.12780">
    <property type="entry name" value="N-terminal domain of ligase-like"/>
    <property type="match status" value="1"/>
</dbReference>
<dbReference type="InterPro" id="IPR053158">
    <property type="entry name" value="CapK_Type1_Caps_Biosynth"/>
</dbReference>
<dbReference type="InterPro" id="IPR042099">
    <property type="entry name" value="ANL_N_sf"/>
</dbReference>
<feature type="transmembrane region" description="Helical" evidence="1">
    <location>
        <begin position="12"/>
        <end position="42"/>
    </location>
</feature>
<dbReference type="PANTHER" id="PTHR36932">
    <property type="entry name" value="CAPSULAR POLYSACCHARIDE BIOSYNTHESIS PROTEIN"/>
    <property type="match status" value="1"/>
</dbReference>
<feature type="transmembrane region" description="Helical" evidence="1">
    <location>
        <begin position="54"/>
        <end position="75"/>
    </location>
</feature>
<dbReference type="PANTHER" id="PTHR36932:SF1">
    <property type="entry name" value="CAPSULAR POLYSACCHARIDE BIOSYNTHESIS PROTEIN"/>
    <property type="match status" value="1"/>
</dbReference>
<keyword evidence="1" id="KW-1133">Transmembrane helix</keyword>
<sequence>MEHLADSHVIGAVSVALVSLATFYFGFFFFCVIICLALFVRLLSGLSIHVRERLLTFGILPLEIRLCLSLGPVSMVTPFINLYRSSAELETISQIKLQSIINWVSQNNEFYRELWLQKESSFLMDLALEKLPIVTKSELREAESSGKIVSGGLQSTSNGFWISTSGSTGVPFRLWSLWSEYVLACWYSKRDLLMVSGIWKGLCCRGVWILWHGGHLKGWSLLFPGKVFVESEGYHIESISNYSPHYIYSPLSNAIGIASRLRDDPNLLTQWVPPRCLFTDSELSSKAQRKWISESIKAPVYDIYASEECFVLGAECKHENYHIPSDEVIIEIVDENGKIVAPGTVGRVIVTSLMRKSMPLIRYEIGDMAALGIEACPCGNPFPHLTEIHGRMNDLFVLPSGKEVSVYQLCAFTKVSLEIEKHVGRWQVVQVDMNNVEVRVTPRKCIEGSEEGLQKGAELAGGVLLKAVNKALLDANRNEPSNINISVIVSAELPLHPRGKRRNFVSNVR</sequence>
<dbReference type="AlphaFoldDB" id="A0A6S8BYD5"/>
<gene>
    <name evidence="2" type="ORF">ASTO00021_LOCUS7588</name>
    <name evidence="3" type="ORF">ASTO00021_LOCUS7589</name>
</gene>
<accession>A0A6S8BYD5</accession>
<keyword evidence="1" id="KW-0472">Membrane</keyword>
<protein>
    <recommendedName>
        <fullName evidence="4">AMP-dependent synthetase/ligase domain-containing protein</fullName>
    </recommendedName>
</protein>
<organism evidence="3">
    <name type="scientific">Aplanochytrium stocchinoi</name>
    <dbReference type="NCBI Taxonomy" id="215587"/>
    <lineage>
        <taxon>Eukaryota</taxon>
        <taxon>Sar</taxon>
        <taxon>Stramenopiles</taxon>
        <taxon>Bigyra</taxon>
        <taxon>Labyrinthulomycetes</taxon>
        <taxon>Thraustochytrida</taxon>
        <taxon>Thraustochytriidae</taxon>
        <taxon>Aplanochytrium</taxon>
    </lineage>
</organism>
<evidence type="ECO:0000256" key="1">
    <source>
        <dbReference type="SAM" id="Phobius"/>
    </source>
</evidence>
<name>A0A6S8BYD5_9STRA</name>
<evidence type="ECO:0008006" key="4">
    <source>
        <dbReference type="Google" id="ProtNLM"/>
    </source>
</evidence>